<keyword evidence="1" id="KW-0812">Transmembrane</keyword>
<feature type="transmembrane region" description="Helical" evidence="1">
    <location>
        <begin position="20"/>
        <end position="39"/>
    </location>
</feature>
<reference evidence="3" key="1">
    <citation type="submission" date="2016-12" db="EMBL/GenBank/DDBJ databases">
        <title>Comparative genomics of four Isosphaeraceae planctomycetes: a common pool of plasmids and glycoside hydrolase genes.</title>
        <authorList>
            <person name="Ivanova A."/>
        </authorList>
    </citation>
    <scope>NUCLEOTIDE SEQUENCE [LARGE SCALE GENOMIC DNA]</scope>
    <source>
        <strain evidence="3">PX4</strain>
    </source>
</reference>
<dbReference type="Proteomes" id="UP000186309">
    <property type="component" value="Chromosome"/>
</dbReference>
<gene>
    <name evidence="2" type="ORF">BSF38_04589</name>
</gene>
<evidence type="ECO:0000313" key="3">
    <source>
        <dbReference type="Proteomes" id="UP000186309"/>
    </source>
</evidence>
<name>A0A1U7CVS6_9BACT</name>
<feature type="transmembrane region" description="Helical" evidence="1">
    <location>
        <begin position="198"/>
        <end position="220"/>
    </location>
</feature>
<sequence length="264" mass="29897">MIEQRYDDFLKTYMLCRTGFLFLAIGLVPAAFLQLLLVVGQLGDPRISFWIDQTRCLEWISTLTTWSTLIGTTLLWGRWDNTSWQRRTSLLMTMCLIDVAIWFLDLGDKQALGESAWFRSQFGHALGWAEFALLASLSGDFLTHLGLEQAEESAKSTRSLAASGAMIWLLLFCELANLRAGWPIRPNPQVQLQTKLLFLGAELISTICLIQVTALVVAALRQSDRQIREMAIEERDDELYTLPNEPDRRIEFATAAASDQSRTM</sequence>
<accession>A0A1U7CVS6</accession>
<feature type="transmembrane region" description="Helical" evidence="1">
    <location>
        <begin position="159"/>
        <end position="178"/>
    </location>
</feature>
<dbReference type="AlphaFoldDB" id="A0A1U7CVS6"/>
<protein>
    <submittedName>
        <fullName evidence="2">Uncharacterized protein</fullName>
    </submittedName>
</protein>
<dbReference type="KEGG" id="pbor:BSF38_04589"/>
<dbReference type="OrthoDB" id="275253at2"/>
<feature type="transmembrane region" description="Helical" evidence="1">
    <location>
        <begin position="59"/>
        <end position="77"/>
    </location>
</feature>
<dbReference type="EMBL" id="CP019082">
    <property type="protein sequence ID" value="APW63031.1"/>
    <property type="molecule type" value="Genomic_DNA"/>
</dbReference>
<keyword evidence="1" id="KW-1133">Transmembrane helix</keyword>
<proteinExistence type="predicted"/>
<dbReference type="RefSeq" id="WP_076349440.1">
    <property type="nucleotide sequence ID" value="NZ_CP019082.1"/>
</dbReference>
<organism evidence="2 3">
    <name type="scientific">Paludisphaera borealis</name>
    <dbReference type="NCBI Taxonomy" id="1387353"/>
    <lineage>
        <taxon>Bacteria</taxon>
        <taxon>Pseudomonadati</taxon>
        <taxon>Planctomycetota</taxon>
        <taxon>Planctomycetia</taxon>
        <taxon>Isosphaerales</taxon>
        <taxon>Isosphaeraceae</taxon>
        <taxon>Paludisphaera</taxon>
    </lineage>
</organism>
<evidence type="ECO:0000256" key="1">
    <source>
        <dbReference type="SAM" id="Phobius"/>
    </source>
</evidence>
<evidence type="ECO:0000313" key="2">
    <source>
        <dbReference type="EMBL" id="APW63031.1"/>
    </source>
</evidence>
<keyword evidence="3" id="KW-1185">Reference proteome</keyword>
<keyword evidence="1" id="KW-0472">Membrane</keyword>